<dbReference type="InterPro" id="IPR029063">
    <property type="entry name" value="SAM-dependent_MTases_sf"/>
</dbReference>
<evidence type="ECO:0000313" key="4">
    <source>
        <dbReference type="Proteomes" id="UP000516421"/>
    </source>
</evidence>
<keyword evidence="1 3" id="KW-0808">Transferase</keyword>
<proteinExistence type="predicted"/>
<keyword evidence="4" id="KW-1185">Reference proteome</keyword>
<name>A0A7H2BKU7_9MICC</name>
<dbReference type="KEGG" id="rama:IDM48_02325"/>
<dbReference type="InterPro" id="IPR041698">
    <property type="entry name" value="Methyltransf_25"/>
</dbReference>
<organism evidence="3 4">
    <name type="scientific">Rothia amarae</name>
    <dbReference type="NCBI Taxonomy" id="169480"/>
    <lineage>
        <taxon>Bacteria</taxon>
        <taxon>Bacillati</taxon>
        <taxon>Actinomycetota</taxon>
        <taxon>Actinomycetes</taxon>
        <taxon>Micrococcales</taxon>
        <taxon>Micrococcaceae</taxon>
        <taxon>Rothia</taxon>
    </lineage>
</organism>
<dbReference type="EMBL" id="CP061538">
    <property type="protein sequence ID" value="QNV40293.1"/>
    <property type="molecule type" value="Genomic_DNA"/>
</dbReference>
<dbReference type="CDD" id="cd02440">
    <property type="entry name" value="AdoMet_MTases"/>
    <property type="match status" value="1"/>
</dbReference>
<dbReference type="Pfam" id="PF13649">
    <property type="entry name" value="Methyltransf_25"/>
    <property type="match status" value="1"/>
</dbReference>
<dbReference type="Proteomes" id="UP000516421">
    <property type="component" value="Chromosome"/>
</dbReference>
<dbReference type="PANTHER" id="PTHR43861">
    <property type="entry name" value="TRANS-ACONITATE 2-METHYLTRANSFERASE-RELATED"/>
    <property type="match status" value="1"/>
</dbReference>
<gene>
    <name evidence="3" type="ORF">IDM48_02325</name>
</gene>
<evidence type="ECO:0000256" key="1">
    <source>
        <dbReference type="ARBA" id="ARBA00022679"/>
    </source>
</evidence>
<reference evidence="3 4" key="1">
    <citation type="submission" date="2020-09" db="EMBL/GenBank/DDBJ databases">
        <title>Investigation of environmental microbe.</title>
        <authorList>
            <person name="Ou Y."/>
            <person name="Kang Q."/>
        </authorList>
    </citation>
    <scope>NUCLEOTIDE SEQUENCE [LARGE SCALE GENOMIC DNA]</scope>
    <source>
        <strain evidence="3 4">KJZ-9</strain>
    </source>
</reference>
<evidence type="ECO:0000313" key="3">
    <source>
        <dbReference type="EMBL" id="QNV40293.1"/>
    </source>
</evidence>
<keyword evidence="3" id="KW-0489">Methyltransferase</keyword>
<feature type="domain" description="Methyltransferase" evidence="2">
    <location>
        <begin position="41"/>
        <end position="131"/>
    </location>
</feature>
<dbReference type="GO" id="GO:0008168">
    <property type="term" value="F:methyltransferase activity"/>
    <property type="evidence" value="ECO:0007669"/>
    <property type="project" value="UniProtKB-KW"/>
</dbReference>
<evidence type="ECO:0000259" key="2">
    <source>
        <dbReference type="Pfam" id="PF13649"/>
    </source>
</evidence>
<protein>
    <submittedName>
        <fullName evidence="3">Class I SAM-dependent methyltransferase</fullName>
    </submittedName>
</protein>
<dbReference type="GO" id="GO:0032259">
    <property type="term" value="P:methylation"/>
    <property type="evidence" value="ECO:0007669"/>
    <property type="project" value="UniProtKB-KW"/>
</dbReference>
<dbReference type="SUPFAM" id="SSF53335">
    <property type="entry name" value="S-adenosyl-L-methionine-dependent methyltransferases"/>
    <property type="match status" value="1"/>
</dbReference>
<dbReference type="AlphaFoldDB" id="A0A7H2BKU7"/>
<accession>A0A7H2BKU7</accession>
<dbReference type="Gene3D" id="3.40.50.150">
    <property type="entry name" value="Vaccinia Virus protein VP39"/>
    <property type="match status" value="1"/>
</dbReference>
<sequence length="160" mass="17898">MTDSQPYEDLLARIYDEDNPDGPDHDFYRELADEESAKNLLDLGCGTGILTVTFAQQGRSIVGIDPSESMLNIARERPQESGIEWRIGTSQNIETNRFDFAILSGNAVMHILGEDWHNALADIARGLKKGGTLAFETRNPEAKAWESWGHEKYQRQTSVG</sequence>
<dbReference type="RefSeq" id="WP_190617871.1">
    <property type="nucleotide sequence ID" value="NZ_CP061538.1"/>
</dbReference>